<reference evidence="1 2" key="1">
    <citation type="journal article" date="2019" name="Sci. Rep.">
        <title>Extended insight into the Mycobacterium chelonae-abscessus complex through whole genome sequencing of Mycobacterium salmoniphilum outbreak and Mycobacterium salmoniphilum-like strains.</title>
        <authorList>
            <person name="Behra P.R.K."/>
            <person name="Das S."/>
            <person name="Pettersson B.M.F."/>
            <person name="Shirreff L."/>
            <person name="DuCote T."/>
            <person name="Jacobsson K.G."/>
            <person name="Ennis D.G."/>
            <person name="Kirsebom L.A."/>
        </authorList>
    </citation>
    <scope>NUCLEOTIDE SEQUENCE [LARGE SCALE GENOMIC DNA]</scope>
    <source>
        <strain evidence="1 2">CCUG 60884</strain>
    </source>
</reference>
<gene>
    <name evidence="1" type="ORF">CCUG60884_04009</name>
</gene>
<dbReference type="Proteomes" id="UP000294604">
    <property type="component" value="Unassembled WGS sequence"/>
</dbReference>
<dbReference type="EMBL" id="PECL01000012">
    <property type="protein sequence ID" value="TEA01260.1"/>
    <property type="molecule type" value="Genomic_DNA"/>
</dbReference>
<accession>A0A4R8SQ99</accession>
<proteinExistence type="predicted"/>
<comment type="caution">
    <text evidence="1">The sequence shown here is derived from an EMBL/GenBank/DDBJ whole genome shotgun (WGS) entry which is preliminary data.</text>
</comment>
<organism evidence="1 2">
    <name type="scientific">Mycobacteroides salmoniphilum</name>
    <dbReference type="NCBI Taxonomy" id="404941"/>
    <lineage>
        <taxon>Bacteria</taxon>
        <taxon>Bacillati</taxon>
        <taxon>Actinomycetota</taxon>
        <taxon>Actinomycetes</taxon>
        <taxon>Mycobacteriales</taxon>
        <taxon>Mycobacteriaceae</taxon>
        <taxon>Mycobacteroides</taxon>
    </lineage>
</organism>
<sequence length="45" mass="5169">MLGHNVIHFNIFHTSRCRDRRANGRATIAANMLQVTAALYERRVS</sequence>
<dbReference type="AlphaFoldDB" id="A0A4R8SQ99"/>
<evidence type="ECO:0000313" key="1">
    <source>
        <dbReference type="EMBL" id="TEA01260.1"/>
    </source>
</evidence>
<name>A0A4R8SQ99_9MYCO</name>
<protein>
    <submittedName>
        <fullName evidence="1">Uncharacterized protein</fullName>
    </submittedName>
</protein>
<evidence type="ECO:0000313" key="2">
    <source>
        <dbReference type="Proteomes" id="UP000294604"/>
    </source>
</evidence>